<organism evidence="1 2">
    <name type="scientific">Tanacetum coccineum</name>
    <dbReference type="NCBI Taxonomy" id="301880"/>
    <lineage>
        <taxon>Eukaryota</taxon>
        <taxon>Viridiplantae</taxon>
        <taxon>Streptophyta</taxon>
        <taxon>Embryophyta</taxon>
        <taxon>Tracheophyta</taxon>
        <taxon>Spermatophyta</taxon>
        <taxon>Magnoliopsida</taxon>
        <taxon>eudicotyledons</taxon>
        <taxon>Gunneridae</taxon>
        <taxon>Pentapetalae</taxon>
        <taxon>asterids</taxon>
        <taxon>campanulids</taxon>
        <taxon>Asterales</taxon>
        <taxon>Asteraceae</taxon>
        <taxon>Asteroideae</taxon>
        <taxon>Anthemideae</taxon>
        <taxon>Anthemidinae</taxon>
        <taxon>Tanacetum</taxon>
    </lineage>
</organism>
<accession>A0ABQ4YMN2</accession>
<dbReference type="EMBL" id="BQNB010010574">
    <property type="protein sequence ID" value="GJS79114.1"/>
    <property type="molecule type" value="Genomic_DNA"/>
</dbReference>
<reference evidence="1" key="1">
    <citation type="journal article" date="2022" name="Int. J. Mol. Sci.">
        <title>Draft Genome of Tanacetum Coccineum: Genomic Comparison of Closely Related Tanacetum-Family Plants.</title>
        <authorList>
            <person name="Yamashiro T."/>
            <person name="Shiraishi A."/>
            <person name="Nakayama K."/>
            <person name="Satake H."/>
        </authorList>
    </citation>
    <scope>NUCLEOTIDE SEQUENCE</scope>
</reference>
<evidence type="ECO:0000313" key="1">
    <source>
        <dbReference type="EMBL" id="GJS79114.1"/>
    </source>
</evidence>
<proteinExistence type="predicted"/>
<dbReference type="Proteomes" id="UP001151760">
    <property type="component" value="Unassembled WGS sequence"/>
</dbReference>
<protein>
    <submittedName>
        <fullName evidence="1">Uncharacterized protein</fullName>
    </submittedName>
</protein>
<sequence length="67" mass="7270">MSSDSAIPILLFTSEADQWSIPTEEPYEVGRPRQLHGAGTTFSRIMRTQALEAGARVDTLEDTGSSS</sequence>
<reference evidence="1" key="2">
    <citation type="submission" date="2022-01" db="EMBL/GenBank/DDBJ databases">
        <authorList>
            <person name="Yamashiro T."/>
            <person name="Shiraishi A."/>
            <person name="Satake H."/>
            <person name="Nakayama K."/>
        </authorList>
    </citation>
    <scope>NUCLEOTIDE SEQUENCE</scope>
</reference>
<comment type="caution">
    <text evidence="1">The sequence shown here is derived from an EMBL/GenBank/DDBJ whole genome shotgun (WGS) entry which is preliminary data.</text>
</comment>
<name>A0ABQ4YMN2_9ASTR</name>
<evidence type="ECO:0000313" key="2">
    <source>
        <dbReference type="Proteomes" id="UP001151760"/>
    </source>
</evidence>
<gene>
    <name evidence="1" type="ORF">Tco_0728995</name>
</gene>
<keyword evidence="2" id="KW-1185">Reference proteome</keyword>